<dbReference type="EMBL" id="PQFZ01000006">
    <property type="protein sequence ID" value="POR51909.1"/>
    <property type="molecule type" value="Genomic_DNA"/>
</dbReference>
<evidence type="ECO:0000313" key="2">
    <source>
        <dbReference type="Proteomes" id="UP000236919"/>
    </source>
</evidence>
<evidence type="ECO:0000313" key="1">
    <source>
        <dbReference type="EMBL" id="POR51909.1"/>
    </source>
</evidence>
<dbReference type="RefSeq" id="WP_181011842.1">
    <property type="nucleotide sequence ID" value="NZ_PQFZ01000006.1"/>
</dbReference>
<dbReference type="Proteomes" id="UP000236919">
    <property type="component" value="Unassembled WGS sequence"/>
</dbReference>
<sequence>MSEKRVAIKGVAVHAGVSIATGIGHDGAAMSRAAAAYWLVGRIPTVEESKPEAATVA</sequence>
<name>A0A2S4MBB5_9HYPH</name>
<accession>A0A2S4MBB5</accession>
<keyword evidence="2" id="KW-1185">Reference proteome</keyword>
<gene>
    <name evidence="1" type="ORF">CYD53_106192</name>
</gene>
<dbReference type="AlphaFoldDB" id="A0A2S4MBB5"/>
<comment type="caution">
    <text evidence="1">The sequence shown here is derived from an EMBL/GenBank/DDBJ whole genome shotgun (WGS) entry which is preliminary data.</text>
</comment>
<reference evidence="1 2" key="1">
    <citation type="submission" date="2018-01" db="EMBL/GenBank/DDBJ databases">
        <title>Genomic Encyclopedia of Type Strains, Phase III (KMG-III): the genomes of soil and plant-associated and newly described type strains.</title>
        <authorList>
            <person name="Whitman W."/>
        </authorList>
    </citation>
    <scope>NUCLEOTIDE SEQUENCE [LARGE SCALE GENOMIC DNA]</scope>
    <source>
        <strain evidence="1 2">1131</strain>
    </source>
</reference>
<protein>
    <submittedName>
        <fullName evidence="1">Uncharacterized protein</fullName>
    </submittedName>
</protein>
<organism evidence="1 2">
    <name type="scientific">Bosea psychrotolerans</name>
    <dbReference type="NCBI Taxonomy" id="1871628"/>
    <lineage>
        <taxon>Bacteria</taxon>
        <taxon>Pseudomonadati</taxon>
        <taxon>Pseudomonadota</taxon>
        <taxon>Alphaproteobacteria</taxon>
        <taxon>Hyphomicrobiales</taxon>
        <taxon>Boseaceae</taxon>
        <taxon>Bosea</taxon>
    </lineage>
</organism>
<proteinExistence type="predicted"/>